<sequence length="414" mass="45993">MVGNIYEYHGSPVNNEIYEYDLHSEKNKLVQKQSPDKSFFKFSGFTQIFKDIFLPKGYPESVSEDYLSYQIWDTVQAFCSSITGTLATHAVLKGSGVGDETANVASATITWLLKDGTGMLGRIAFAYFKGSSLDCNAKQWRLFADVMNDCAIFIQLVAPVLPKAYFTLVMCLAGLAFSLVGVAGGCTRAALTMHQAKCNNMADVSAKDGSQETLVNLAALLTGLVIMPIVATNIPLMWLLFLIFTFLHVFANYKAVASVVMELFNRNRLSKVIKVFCDMNKVLTPKEANEKEAIFFPPSYSWLNLGCKLEDLGLTSSEFHQKVDDGGVRYLIKRNQKTGQIMVSLNHSCTASDILEAFYESYLLHINRTSLSGSWPTLRSNLQSIGWVVEQQQLNVGGWRWSTNSPSVAKHKLV</sequence>
<dbReference type="Ensembl" id="ENSCINT00000022688.2">
    <property type="protein sequence ID" value="ENSCINP00000022442.2"/>
    <property type="gene ID" value="ENSCING00000011840.2"/>
</dbReference>
<dbReference type="Pfam" id="PF24160">
    <property type="entry name" value="UVB_sens_C"/>
    <property type="match status" value="1"/>
</dbReference>
<dbReference type="OMA" id="WRLIADC"/>
<proteinExistence type="inferred from homology"/>
<dbReference type="FunCoup" id="F6ZL64">
    <property type="interactions" value="19"/>
</dbReference>
<reference evidence="9" key="4">
    <citation type="submission" date="2025-09" db="UniProtKB">
        <authorList>
            <consortium name="Ensembl"/>
        </authorList>
    </citation>
    <scope>IDENTIFICATION</scope>
</reference>
<feature type="domain" description="Protein root UVB sensitive/RUS" evidence="7">
    <location>
        <begin position="45"/>
        <end position="277"/>
    </location>
</feature>
<evidence type="ECO:0000256" key="5">
    <source>
        <dbReference type="ARBA" id="ARBA00023136"/>
    </source>
</evidence>
<keyword evidence="5 6" id="KW-0472">Membrane</keyword>
<dbReference type="InParanoid" id="F6ZL64"/>
<gene>
    <name evidence="9" type="primary">LOC100182577</name>
</gene>
<dbReference type="OrthoDB" id="364779at2759"/>
<accession>A0A1W2VZI8</accession>
<dbReference type="InterPro" id="IPR054549">
    <property type="entry name" value="UVB_sens_RUS_dom"/>
</dbReference>
<feature type="transmembrane region" description="Helical" evidence="6">
    <location>
        <begin position="164"/>
        <end position="191"/>
    </location>
</feature>
<dbReference type="GeneID" id="100182577"/>
<dbReference type="InterPro" id="IPR006968">
    <property type="entry name" value="RUS_fam"/>
</dbReference>
<evidence type="ECO:0000256" key="2">
    <source>
        <dbReference type="ARBA" id="ARBA00007558"/>
    </source>
</evidence>
<evidence type="ECO:0000313" key="10">
    <source>
        <dbReference type="Proteomes" id="UP000008144"/>
    </source>
</evidence>
<evidence type="ECO:0000256" key="1">
    <source>
        <dbReference type="ARBA" id="ARBA00004370"/>
    </source>
</evidence>
<reference evidence="9" key="2">
    <citation type="journal article" date="2008" name="Genome Biol.">
        <title>Improved genome assembly and evidence-based global gene model set for the chordate Ciona intestinalis: new insight into intron and operon populations.</title>
        <authorList>
            <person name="Satou Y."/>
            <person name="Mineta K."/>
            <person name="Ogasawara M."/>
            <person name="Sasakura Y."/>
            <person name="Shoguchi E."/>
            <person name="Ueno K."/>
            <person name="Yamada L."/>
            <person name="Matsumoto J."/>
            <person name="Wasserscheid J."/>
            <person name="Dewar K."/>
            <person name="Wiley G.B."/>
            <person name="Macmil S.L."/>
            <person name="Roe B.A."/>
            <person name="Zeller R.W."/>
            <person name="Hastings K.E."/>
            <person name="Lemaire P."/>
            <person name="Lindquist E."/>
            <person name="Endo T."/>
            <person name="Hotta K."/>
            <person name="Inaba K."/>
        </authorList>
    </citation>
    <scope>NUCLEOTIDE SEQUENCE [LARGE SCALE GENOMIC DNA]</scope>
    <source>
        <strain evidence="9">wild type</strain>
    </source>
</reference>
<dbReference type="GeneTree" id="ENSGT00390000000050"/>
<name>F6ZL64_CIOIN</name>
<dbReference type="GO" id="GO:0016020">
    <property type="term" value="C:membrane"/>
    <property type="evidence" value="ECO:0007669"/>
    <property type="project" value="UniProtKB-SubCell"/>
</dbReference>
<comment type="subcellular location">
    <subcellularLocation>
        <location evidence="1">Membrane</location>
    </subcellularLocation>
</comment>
<evidence type="ECO:0000259" key="8">
    <source>
        <dbReference type="Pfam" id="PF24160"/>
    </source>
</evidence>
<reference evidence="10" key="1">
    <citation type="journal article" date="2002" name="Science">
        <title>The draft genome of Ciona intestinalis: insights into chordate and vertebrate origins.</title>
        <authorList>
            <person name="Dehal P."/>
            <person name="Satou Y."/>
            <person name="Campbell R.K."/>
            <person name="Chapman J."/>
            <person name="Degnan B."/>
            <person name="De Tomaso A."/>
            <person name="Davidson B."/>
            <person name="Di Gregorio A."/>
            <person name="Gelpke M."/>
            <person name="Goodstein D.M."/>
            <person name="Harafuji N."/>
            <person name="Hastings K.E."/>
            <person name="Ho I."/>
            <person name="Hotta K."/>
            <person name="Huang W."/>
            <person name="Kawashima T."/>
            <person name="Lemaire P."/>
            <person name="Martinez D."/>
            <person name="Meinertzhagen I.A."/>
            <person name="Necula S."/>
            <person name="Nonaka M."/>
            <person name="Putnam N."/>
            <person name="Rash S."/>
            <person name="Saiga H."/>
            <person name="Satake M."/>
            <person name="Terry A."/>
            <person name="Yamada L."/>
            <person name="Wang H.G."/>
            <person name="Awazu S."/>
            <person name="Azumi K."/>
            <person name="Boore J."/>
            <person name="Branno M."/>
            <person name="Chin-Bow S."/>
            <person name="DeSantis R."/>
            <person name="Doyle S."/>
            <person name="Francino P."/>
            <person name="Keys D.N."/>
            <person name="Haga S."/>
            <person name="Hayashi H."/>
            <person name="Hino K."/>
            <person name="Imai K.S."/>
            <person name="Inaba K."/>
            <person name="Kano S."/>
            <person name="Kobayashi K."/>
            <person name="Kobayashi M."/>
            <person name="Lee B.I."/>
            <person name="Makabe K.W."/>
            <person name="Manohar C."/>
            <person name="Matassi G."/>
            <person name="Medina M."/>
            <person name="Mochizuki Y."/>
            <person name="Mount S."/>
            <person name="Morishita T."/>
            <person name="Miura S."/>
            <person name="Nakayama A."/>
            <person name="Nishizaka S."/>
            <person name="Nomoto H."/>
            <person name="Ohta F."/>
            <person name="Oishi K."/>
            <person name="Rigoutsos I."/>
            <person name="Sano M."/>
            <person name="Sasaki A."/>
            <person name="Sasakura Y."/>
            <person name="Shoguchi E."/>
            <person name="Shin-i T."/>
            <person name="Spagnuolo A."/>
            <person name="Stainier D."/>
            <person name="Suzuki M.M."/>
            <person name="Tassy O."/>
            <person name="Takatori N."/>
            <person name="Tokuoka M."/>
            <person name="Yagi K."/>
            <person name="Yoshizaki F."/>
            <person name="Wada S."/>
            <person name="Zhang C."/>
            <person name="Hyatt P.D."/>
            <person name="Larimer F."/>
            <person name="Detter C."/>
            <person name="Doggett N."/>
            <person name="Glavina T."/>
            <person name="Hawkins T."/>
            <person name="Richardson P."/>
            <person name="Lucas S."/>
            <person name="Kohara Y."/>
            <person name="Levine M."/>
            <person name="Satoh N."/>
            <person name="Rokhsar D.S."/>
        </authorList>
    </citation>
    <scope>NUCLEOTIDE SEQUENCE [LARGE SCALE GENOMIC DNA]</scope>
</reference>
<organism evidence="9 10">
    <name type="scientific">Ciona intestinalis</name>
    <name type="common">Transparent sea squirt</name>
    <name type="synonym">Ascidia intestinalis</name>
    <dbReference type="NCBI Taxonomy" id="7719"/>
    <lineage>
        <taxon>Eukaryota</taxon>
        <taxon>Metazoa</taxon>
        <taxon>Chordata</taxon>
        <taxon>Tunicata</taxon>
        <taxon>Ascidiacea</taxon>
        <taxon>Phlebobranchia</taxon>
        <taxon>Cionidae</taxon>
        <taxon>Ciona</taxon>
    </lineage>
</organism>
<dbReference type="PANTHER" id="PTHR12770:SF31">
    <property type="entry name" value="RUS FAMILY MEMBER 1"/>
    <property type="match status" value="1"/>
</dbReference>
<protein>
    <submittedName>
        <fullName evidence="9">RUS1 family protein C16orf58 homolog</fullName>
    </submittedName>
</protein>
<dbReference type="InterPro" id="IPR055412">
    <property type="entry name" value="UVB_sens_C"/>
</dbReference>
<evidence type="ECO:0000259" key="7">
    <source>
        <dbReference type="Pfam" id="PF04884"/>
    </source>
</evidence>
<reference evidence="9" key="3">
    <citation type="submission" date="2025-08" db="UniProtKB">
        <authorList>
            <consortium name="Ensembl"/>
        </authorList>
    </citation>
    <scope>IDENTIFICATION</scope>
</reference>
<keyword evidence="10" id="KW-1185">Reference proteome</keyword>
<keyword evidence="4 6" id="KW-1133">Transmembrane helix</keyword>
<evidence type="ECO:0000256" key="4">
    <source>
        <dbReference type="ARBA" id="ARBA00022989"/>
    </source>
</evidence>
<dbReference type="HOGENOM" id="CLU_015325_0_3_1"/>
<evidence type="ECO:0000313" key="9">
    <source>
        <dbReference type="Ensembl" id="ENSCINP00000022442.2"/>
    </source>
</evidence>
<feature type="domain" description="Root UVB sensitive protein C-terminal" evidence="8">
    <location>
        <begin position="281"/>
        <end position="365"/>
    </location>
</feature>
<dbReference type="Pfam" id="PF04884">
    <property type="entry name" value="UVB_sens_prot"/>
    <property type="match status" value="1"/>
</dbReference>
<keyword evidence="3 6" id="KW-0812">Transmembrane</keyword>
<evidence type="ECO:0000256" key="3">
    <source>
        <dbReference type="ARBA" id="ARBA00022692"/>
    </source>
</evidence>
<dbReference type="PANTHER" id="PTHR12770">
    <property type="entry name" value="RUS1 FAMILY PROTEIN C16ORF58"/>
    <property type="match status" value="1"/>
</dbReference>
<accession>F6ZL64</accession>
<feature type="transmembrane region" description="Helical" evidence="6">
    <location>
        <begin position="237"/>
        <end position="264"/>
    </location>
</feature>
<evidence type="ECO:0000256" key="6">
    <source>
        <dbReference type="SAM" id="Phobius"/>
    </source>
</evidence>
<dbReference type="RefSeq" id="XP_002119233.1">
    <property type="nucleotide sequence ID" value="XM_002119197.4"/>
</dbReference>
<dbReference type="KEGG" id="cin:100182577"/>
<comment type="similarity">
    <text evidence="2">Belongs to the RUS1 family.</text>
</comment>
<dbReference type="AlphaFoldDB" id="F6ZL64"/>
<dbReference type="Proteomes" id="UP000008144">
    <property type="component" value="Chromosome 7"/>
</dbReference>
<feature type="transmembrane region" description="Helical" evidence="6">
    <location>
        <begin position="212"/>
        <end position="231"/>
    </location>
</feature>
<dbReference type="EMBL" id="EAAA01002511">
    <property type="status" value="NOT_ANNOTATED_CDS"/>
    <property type="molecule type" value="Genomic_DNA"/>
</dbReference>